<dbReference type="GO" id="GO:0005524">
    <property type="term" value="F:ATP binding"/>
    <property type="evidence" value="ECO:0007669"/>
    <property type="project" value="UniProtKB-UniRule"/>
</dbReference>
<proteinExistence type="inferred from homology"/>
<dbReference type="FunFam" id="3.30.1110.10:FF:000001">
    <property type="entry name" value="Adenosine kinase a"/>
    <property type="match status" value="1"/>
</dbReference>
<dbReference type="STRING" id="645134.A0A0L0HU96"/>
<dbReference type="FunFam" id="3.40.1190.20:FF:000006">
    <property type="entry name" value="Adenosine kinase 2"/>
    <property type="match status" value="1"/>
</dbReference>
<dbReference type="GeneID" id="27684339"/>
<keyword evidence="5 12" id="KW-0808">Transferase</keyword>
<dbReference type="OMA" id="RTMCTYL"/>
<dbReference type="Gene3D" id="3.30.1110.10">
    <property type="match status" value="1"/>
</dbReference>
<evidence type="ECO:0000313" key="14">
    <source>
        <dbReference type="EMBL" id="KND04931.1"/>
    </source>
</evidence>
<dbReference type="eggNOG" id="KOG2854">
    <property type="taxonomic scope" value="Eukaryota"/>
</dbReference>
<dbReference type="GO" id="GO:0005634">
    <property type="term" value="C:nucleus"/>
    <property type="evidence" value="ECO:0007669"/>
    <property type="project" value="TreeGrafter"/>
</dbReference>
<dbReference type="PROSITE" id="PS00584">
    <property type="entry name" value="PFKB_KINASES_2"/>
    <property type="match status" value="1"/>
</dbReference>
<comment type="cofactor">
    <cofactor evidence="1 12">
        <name>Mg(2+)</name>
        <dbReference type="ChEBI" id="CHEBI:18420"/>
    </cofactor>
</comment>
<comment type="catalytic activity">
    <reaction evidence="12">
        <text>adenosine + ATP = AMP + ADP + H(+)</text>
        <dbReference type="Rhea" id="RHEA:20824"/>
        <dbReference type="ChEBI" id="CHEBI:15378"/>
        <dbReference type="ChEBI" id="CHEBI:16335"/>
        <dbReference type="ChEBI" id="CHEBI:30616"/>
        <dbReference type="ChEBI" id="CHEBI:456215"/>
        <dbReference type="ChEBI" id="CHEBI:456216"/>
        <dbReference type="EC" id="2.7.1.20"/>
    </reaction>
</comment>
<evidence type="ECO:0000256" key="4">
    <source>
        <dbReference type="ARBA" id="ARBA00012119"/>
    </source>
</evidence>
<evidence type="ECO:0000256" key="7">
    <source>
        <dbReference type="ARBA" id="ARBA00022741"/>
    </source>
</evidence>
<dbReference type="VEuPathDB" id="FungiDB:SPPG_00621"/>
<keyword evidence="7 12" id="KW-0547">Nucleotide-binding</keyword>
<keyword evidence="8 12" id="KW-0418">Kinase</keyword>
<dbReference type="InterPro" id="IPR029056">
    <property type="entry name" value="Ribokinase-like"/>
</dbReference>
<evidence type="ECO:0000256" key="1">
    <source>
        <dbReference type="ARBA" id="ARBA00001946"/>
    </source>
</evidence>
<dbReference type="RefSeq" id="XP_016612970.1">
    <property type="nucleotide sequence ID" value="XM_016748951.1"/>
</dbReference>
<dbReference type="Proteomes" id="UP000053201">
    <property type="component" value="Unassembled WGS sequence"/>
</dbReference>
<dbReference type="InParanoid" id="A0A0L0HU96"/>
<sequence>MSSSEYVFLGIENPLLDISARVDPSLLTKYNLKANDAILAADEHKPLYKELVDTYQVEYVAGGAAQNALRGAQWLLPPKQTVYIGCVGRDANAKILRDAAAKDGLRTEYLEDPDTPTGLCAVLITGTHRSLCTDLLAANNYKVEHLQKPEIWSLVENAKFFYTGGFFLTVSPPAALLIGEHAAKNNKVFTMNLSAPFISQFFTKPLDELLPYVDILFGNESEAEAYAEAHNWGTKDVKEIALKIAALPKVNSSRSRTVVFTQGAEQTILVSEGTVKEYPIIKIQPEAIVDTNGAGDAFVGGFMSQFVQGKPLDTCVAAGHYVANVVIQRSGPTYPKEAHGFKA</sequence>
<evidence type="ECO:0000256" key="2">
    <source>
        <dbReference type="ARBA" id="ARBA00004801"/>
    </source>
</evidence>
<dbReference type="UniPathway" id="UPA00588">
    <property type="reaction ID" value="UER00659"/>
</dbReference>
<keyword evidence="6 12" id="KW-0660">Purine salvage</keyword>
<dbReference type="GO" id="GO:0004001">
    <property type="term" value="F:adenosine kinase activity"/>
    <property type="evidence" value="ECO:0007669"/>
    <property type="project" value="UniProtKB-UniRule"/>
</dbReference>
<dbReference type="GO" id="GO:0005829">
    <property type="term" value="C:cytosol"/>
    <property type="evidence" value="ECO:0007669"/>
    <property type="project" value="TreeGrafter"/>
</dbReference>
<evidence type="ECO:0000256" key="6">
    <source>
        <dbReference type="ARBA" id="ARBA00022726"/>
    </source>
</evidence>
<evidence type="ECO:0000256" key="10">
    <source>
        <dbReference type="ARBA" id="ARBA00022842"/>
    </source>
</evidence>
<dbReference type="PRINTS" id="PR00989">
    <property type="entry name" value="ADENOKINASE"/>
</dbReference>
<evidence type="ECO:0000256" key="8">
    <source>
        <dbReference type="ARBA" id="ARBA00022777"/>
    </source>
</evidence>
<dbReference type="GO" id="GO:0006144">
    <property type="term" value="P:purine nucleobase metabolic process"/>
    <property type="evidence" value="ECO:0007669"/>
    <property type="project" value="EnsemblFungi"/>
</dbReference>
<keyword evidence="9 12" id="KW-0067">ATP-binding</keyword>
<dbReference type="InterPro" id="IPR001805">
    <property type="entry name" value="Adenokinase"/>
</dbReference>
<protein>
    <recommendedName>
        <fullName evidence="4 12">Adenosine kinase</fullName>
        <shortName evidence="12">AK</shortName>
        <ecNumber evidence="4 12">2.7.1.20</ecNumber>
    </recommendedName>
    <alternativeName>
        <fullName evidence="12">Adenosine 5'-phosphotransferase</fullName>
    </alternativeName>
</protein>
<dbReference type="AlphaFoldDB" id="A0A0L0HU96"/>
<dbReference type="GO" id="GO:0044209">
    <property type="term" value="P:AMP salvage"/>
    <property type="evidence" value="ECO:0007669"/>
    <property type="project" value="UniProtKB-UniRule"/>
</dbReference>
<name>A0A0L0HU96_SPIPD</name>
<dbReference type="PANTHER" id="PTHR45769">
    <property type="entry name" value="ADENOSINE KINASE"/>
    <property type="match status" value="1"/>
</dbReference>
<feature type="active site" description="Proton acceptor" evidence="11">
    <location>
        <position position="296"/>
    </location>
</feature>
<evidence type="ECO:0000259" key="13">
    <source>
        <dbReference type="Pfam" id="PF00294"/>
    </source>
</evidence>
<dbReference type="Gene3D" id="3.40.1190.20">
    <property type="match status" value="1"/>
</dbReference>
<dbReference type="PANTHER" id="PTHR45769:SF3">
    <property type="entry name" value="ADENOSINE KINASE"/>
    <property type="match status" value="1"/>
</dbReference>
<accession>A0A0L0HU96</accession>
<dbReference type="EC" id="2.7.1.20" evidence="4 12"/>
<feature type="domain" description="Carbohydrate kinase PfkB" evidence="13">
    <location>
        <begin position="28"/>
        <end position="337"/>
    </location>
</feature>
<dbReference type="CDD" id="cd01168">
    <property type="entry name" value="adenosine_kinase"/>
    <property type="match status" value="1"/>
</dbReference>
<evidence type="ECO:0000256" key="11">
    <source>
        <dbReference type="PIRSR" id="PIRSR601805-1"/>
    </source>
</evidence>
<dbReference type="InterPro" id="IPR002173">
    <property type="entry name" value="Carboh/pur_kinase_PfkB_CS"/>
</dbReference>
<dbReference type="FunCoup" id="A0A0L0HU96">
    <property type="interactions" value="441"/>
</dbReference>
<comment type="function">
    <text evidence="12">ATP dependent phosphorylation of adenosine and other related nucleoside analogs to monophosphate derivatives.</text>
</comment>
<keyword evidence="15" id="KW-1185">Reference proteome</keyword>
<evidence type="ECO:0000313" key="15">
    <source>
        <dbReference type="Proteomes" id="UP000053201"/>
    </source>
</evidence>
<dbReference type="Pfam" id="PF00294">
    <property type="entry name" value="PfkB"/>
    <property type="match status" value="1"/>
</dbReference>
<keyword evidence="10 12" id="KW-0460">Magnesium</keyword>
<evidence type="ECO:0000256" key="3">
    <source>
        <dbReference type="ARBA" id="ARBA00010688"/>
    </source>
</evidence>
<dbReference type="SUPFAM" id="SSF53613">
    <property type="entry name" value="Ribokinase-like"/>
    <property type="match status" value="1"/>
</dbReference>
<gene>
    <name evidence="14" type="ORF">SPPG_00621</name>
</gene>
<evidence type="ECO:0000256" key="12">
    <source>
        <dbReference type="RuleBase" id="RU368116"/>
    </source>
</evidence>
<dbReference type="OrthoDB" id="432447at2759"/>
<evidence type="ECO:0000256" key="5">
    <source>
        <dbReference type="ARBA" id="ARBA00022679"/>
    </source>
</evidence>
<dbReference type="InterPro" id="IPR011611">
    <property type="entry name" value="PfkB_dom"/>
</dbReference>
<comment type="similarity">
    <text evidence="3 12">Belongs to the carbohydrate kinase PfkB family.</text>
</comment>
<comment type="pathway">
    <text evidence="2 12">Purine metabolism; AMP biosynthesis via salvage pathway; AMP from adenosine: step 1/1.</text>
</comment>
<dbReference type="EMBL" id="KQ257450">
    <property type="protein sequence ID" value="KND04931.1"/>
    <property type="molecule type" value="Genomic_DNA"/>
</dbReference>
<dbReference type="GO" id="GO:0006169">
    <property type="term" value="P:adenosine salvage"/>
    <property type="evidence" value="ECO:0007669"/>
    <property type="project" value="UniProtKB-ARBA"/>
</dbReference>
<reference evidence="14 15" key="1">
    <citation type="submission" date="2009-08" db="EMBL/GenBank/DDBJ databases">
        <title>The Genome Sequence of Spizellomyces punctatus strain DAOM BR117.</title>
        <authorList>
            <consortium name="The Broad Institute Genome Sequencing Platform"/>
            <person name="Russ C."/>
            <person name="Cuomo C."/>
            <person name="Shea T."/>
            <person name="Young S.K."/>
            <person name="Zeng Q."/>
            <person name="Koehrsen M."/>
            <person name="Haas B."/>
            <person name="Borodovsky M."/>
            <person name="Guigo R."/>
            <person name="Alvarado L."/>
            <person name="Berlin A."/>
            <person name="Bochicchio J."/>
            <person name="Borenstein D."/>
            <person name="Chapman S."/>
            <person name="Chen Z."/>
            <person name="Engels R."/>
            <person name="Freedman E."/>
            <person name="Gellesch M."/>
            <person name="Goldberg J."/>
            <person name="Griggs A."/>
            <person name="Gujja S."/>
            <person name="Heiman D."/>
            <person name="Hepburn T."/>
            <person name="Howarth C."/>
            <person name="Jen D."/>
            <person name="Larson L."/>
            <person name="Lewis B."/>
            <person name="Mehta T."/>
            <person name="Park D."/>
            <person name="Pearson M."/>
            <person name="Roberts A."/>
            <person name="Saif S."/>
            <person name="Shenoy N."/>
            <person name="Sisk P."/>
            <person name="Stolte C."/>
            <person name="Sykes S."/>
            <person name="Thomson T."/>
            <person name="Walk T."/>
            <person name="White J."/>
            <person name="Yandava C."/>
            <person name="Burger G."/>
            <person name="Gray M.W."/>
            <person name="Holland P.W.H."/>
            <person name="King N."/>
            <person name="Lang F.B.F."/>
            <person name="Roger A.J."/>
            <person name="Ruiz-Trillo I."/>
            <person name="Lander E."/>
            <person name="Nusbaum C."/>
        </authorList>
    </citation>
    <scope>NUCLEOTIDE SEQUENCE [LARGE SCALE GENOMIC DNA]</scope>
    <source>
        <strain evidence="14 15">DAOM BR117</strain>
    </source>
</reference>
<evidence type="ECO:0000256" key="9">
    <source>
        <dbReference type="ARBA" id="ARBA00022840"/>
    </source>
</evidence>
<organism evidence="14 15">
    <name type="scientific">Spizellomyces punctatus (strain DAOM BR117)</name>
    <dbReference type="NCBI Taxonomy" id="645134"/>
    <lineage>
        <taxon>Eukaryota</taxon>
        <taxon>Fungi</taxon>
        <taxon>Fungi incertae sedis</taxon>
        <taxon>Chytridiomycota</taxon>
        <taxon>Chytridiomycota incertae sedis</taxon>
        <taxon>Chytridiomycetes</taxon>
        <taxon>Spizellomycetales</taxon>
        <taxon>Spizellomycetaceae</taxon>
        <taxon>Spizellomyces</taxon>
    </lineage>
</organism>